<feature type="transmembrane region" description="Helical" evidence="1">
    <location>
        <begin position="66"/>
        <end position="85"/>
    </location>
</feature>
<reference evidence="3" key="1">
    <citation type="journal article" date="2020" name="mSystems">
        <title>Genome- and Community-Level Interaction Insights into Carbon Utilization and Element Cycling Functions of Hydrothermarchaeota in Hydrothermal Sediment.</title>
        <authorList>
            <person name="Zhou Z."/>
            <person name="Liu Y."/>
            <person name="Xu W."/>
            <person name="Pan J."/>
            <person name="Luo Z.H."/>
            <person name="Li M."/>
        </authorList>
    </citation>
    <scope>NUCLEOTIDE SEQUENCE [LARGE SCALE GENOMIC DNA]</scope>
    <source>
        <strain evidence="4">SpSt-1073</strain>
        <strain evidence="3">SpSt-613</strain>
        <strain evidence="2">SpSt-669</strain>
    </source>
</reference>
<feature type="transmembrane region" description="Helical" evidence="1">
    <location>
        <begin position="91"/>
        <end position="111"/>
    </location>
</feature>
<feature type="transmembrane region" description="Helical" evidence="1">
    <location>
        <begin position="285"/>
        <end position="308"/>
    </location>
</feature>
<dbReference type="EMBL" id="DTAD01000025">
    <property type="protein sequence ID" value="HGN90023.1"/>
    <property type="molecule type" value="Genomic_DNA"/>
</dbReference>
<gene>
    <name evidence="4" type="ORF">ENM30_02330</name>
    <name evidence="3" type="ORF">ENT82_02690</name>
    <name evidence="2" type="ORF">ENU43_01985</name>
</gene>
<protein>
    <recommendedName>
        <fullName evidence="5">NnrS family protein</fullName>
    </recommendedName>
</protein>
<evidence type="ECO:0000256" key="1">
    <source>
        <dbReference type="SAM" id="Phobius"/>
    </source>
</evidence>
<dbReference type="EMBL" id="DRXG01000044">
    <property type="protein sequence ID" value="HHN52131.1"/>
    <property type="molecule type" value="Genomic_DNA"/>
</dbReference>
<comment type="caution">
    <text evidence="3">The sequence shown here is derived from an EMBL/GenBank/DDBJ whole genome shotgun (WGS) entry which is preliminary data.</text>
</comment>
<feature type="transmembrane region" description="Helical" evidence="1">
    <location>
        <begin position="251"/>
        <end position="273"/>
    </location>
</feature>
<keyword evidence="1" id="KW-1133">Transmembrane helix</keyword>
<accession>A0A7C4HXW9</accession>
<organism evidence="3">
    <name type="scientific">Caldiarchaeum subterraneum</name>
    <dbReference type="NCBI Taxonomy" id="311458"/>
    <lineage>
        <taxon>Archaea</taxon>
        <taxon>Nitrososphaerota</taxon>
        <taxon>Candidatus Caldarchaeales</taxon>
        <taxon>Candidatus Caldarchaeaceae</taxon>
        <taxon>Candidatus Caldarchaeum</taxon>
    </lineage>
</organism>
<feature type="transmembrane region" description="Helical" evidence="1">
    <location>
        <begin position="12"/>
        <end position="34"/>
    </location>
</feature>
<keyword evidence="1" id="KW-0472">Membrane</keyword>
<evidence type="ECO:0000313" key="4">
    <source>
        <dbReference type="EMBL" id="HHN52131.1"/>
    </source>
</evidence>
<name>A0A7C4HXW9_CALS0</name>
<feature type="transmembrane region" description="Helical" evidence="1">
    <location>
        <begin position="224"/>
        <end position="245"/>
    </location>
</feature>
<evidence type="ECO:0008006" key="5">
    <source>
        <dbReference type="Google" id="ProtNLM"/>
    </source>
</evidence>
<dbReference type="AlphaFoldDB" id="A0A7C4HXW9"/>
<evidence type="ECO:0000313" key="3">
    <source>
        <dbReference type="EMBL" id="HGN90023.1"/>
    </source>
</evidence>
<feature type="transmembrane region" description="Helical" evidence="1">
    <location>
        <begin position="314"/>
        <end position="337"/>
    </location>
</feature>
<feature type="transmembrane region" description="Helical" evidence="1">
    <location>
        <begin position="118"/>
        <end position="136"/>
    </location>
</feature>
<keyword evidence="1" id="KW-0812">Transmembrane</keyword>
<proteinExistence type="predicted"/>
<evidence type="ECO:0000313" key="2">
    <source>
        <dbReference type="EMBL" id="HGL40425.1"/>
    </source>
</evidence>
<dbReference type="EMBL" id="DTCM01000022">
    <property type="protein sequence ID" value="HGL40425.1"/>
    <property type="molecule type" value="Genomic_DNA"/>
</dbReference>
<sequence length="348" mass="38742">MVFRGRWLLPPVFINLFLGLAAGASRMGILPVFASDAVQNHGAVMMMGFISGIIVAERANTLKDPFLTAASIAFPAGGFLLVAGIDFAAYFAWFFGSLLFVIWSAIFLAKYSRRYSGFFFLFSSLLNLLGVYFYAYGYSATFYVYSWVGFIVSFICGERMDMLQISRPSGFSRLAAYVSPAAAAAGVIFVRKELMAMFFLLLLLAVTRHDLAIRMFRRPGFSRFLSVGIITAYAWLGVAVLMWALTFSWDTMLHTIFLGFVGTMILAHGPVVLPAILKIKHFFSPLLYIPFIILQASTVLRIVSGVFIRIDAWAYSGLITIIAVAIYVFFAFSTAFLRKNFLKNPSFS</sequence>
<feature type="transmembrane region" description="Helical" evidence="1">
    <location>
        <begin position="40"/>
        <end position="59"/>
    </location>
</feature>